<dbReference type="Proteomes" id="UP000182584">
    <property type="component" value="Unassembled WGS sequence"/>
</dbReference>
<dbReference type="InterPro" id="IPR035930">
    <property type="entry name" value="FomD-like_sf"/>
</dbReference>
<dbReference type="Gene3D" id="2.40.380.10">
    <property type="entry name" value="FomD-like"/>
    <property type="match status" value="1"/>
</dbReference>
<dbReference type="EMBL" id="FOGJ01000005">
    <property type="protein sequence ID" value="SER43631.1"/>
    <property type="molecule type" value="Genomic_DNA"/>
</dbReference>
<dbReference type="PANTHER" id="PTHR41271:SF1">
    <property type="entry name" value="DUF402 DOMAIN-CONTAINING PROTEIN"/>
    <property type="match status" value="1"/>
</dbReference>
<sequence length="179" mass="20406">MLEVKRKNLDRREWYDDSQRTFKCKYIREGSFEGGAGLITFTGLAEPEMVDSPKGKLCIADNGYQWLELAPKAGNFVITTMFIGDRIFQHYVDITLRNEISPTGDAVFYDLFLDVVADADGKAMIIDEDELLEAYKEGVIDAEEYDLARTVASQVLDLFSKNRDNLETLIRKCRNELNA</sequence>
<proteinExistence type="predicted"/>
<accession>A0A1H9P6A7</accession>
<dbReference type="RefSeq" id="WP_074754946.1">
    <property type="nucleotide sequence ID" value="NZ_FOGJ01000005.1"/>
</dbReference>
<gene>
    <name evidence="2" type="ORF">SAMN04487884_105149</name>
</gene>
<feature type="domain" description="DUF402" evidence="1">
    <location>
        <begin position="67"/>
        <end position="162"/>
    </location>
</feature>
<protein>
    <recommendedName>
        <fullName evidence="1">DUF402 domain-containing protein</fullName>
    </recommendedName>
</protein>
<name>A0A1H9P6A7_BUTFI</name>
<dbReference type="InterPro" id="IPR007295">
    <property type="entry name" value="DUF402"/>
</dbReference>
<dbReference type="AlphaFoldDB" id="A0A1H9P6A7"/>
<dbReference type="Pfam" id="PF04167">
    <property type="entry name" value="DUF402"/>
    <property type="match status" value="1"/>
</dbReference>
<evidence type="ECO:0000313" key="3">
    <source>
        <dbReference type="Proteomes" id="UP000182584"/>
    </source>
</evidence>
<evidence type="ECO:0000259" key="1">
    <source>
        <dbReference type="Pfam" id="PF04167"/>
    </source>
</evidence>
<organism evidence="2 3">
    <name type="scientific">Butyrivibrio fibrisolvens</name>
    <dbReference type="NCBI Taxonomy" id="831"/>
    <lineage>
        <taxon>Bacteria</taxon>
        <taxon>Bacillati</taxon>
        <taxon>Bacillota</taxon>
        <taxon>Clostridia</taxon>
        <taxon>Lachnospirales</taxon>
        <taxon>Lachnospiraceae</taxon>
        <taxon>Butyrivibrio</taxon>
    </lineage>
</organism>
<reference evidence="2 3" key="1">
    <citation type="submission" date="2016-10" db="EMBL/GenBank/DDBJ databases">
        <authorList>
            <person name="de Groot N.N."/>
        </authorList>
    </citation>
    <scope>NUCLEOTIDE SEQUENCE [LARGE SCALE GENOMIC DNA]</scope>
    <source>
        <strain evidence="2 3">AR40</strain>
    </source>
</reference>
<evidence type="ECO:0000313" key="2">
    <source>
        <dbReference type="EMBL" id="SER43631.1"/>
    </source>
</evidence>
<dbReference type="OrthoDB" id="2002222at2"/>
<dbReference type="SUPFAM" id="SSF159234">
    <property type="entry name" value="FomD-like"/>
    <property type="match status" value="1"/>
</dbReference>
<dbReference type="PANTHER" id="PTHR41271">
    <property type="entry name" value="DUF402 DOMAIN-CONTAINING PROTEIN"/>
    <property type="match status" value="1"/>
</dbReference>